<organism evidence="4 5">
    <name type="scientific">Roseibium aggregatum</name>
    <dbReference type="NCBI Taxonomy" id="187304"/>
    <lineage>
        <taxon>Bacteria</taxon>
        <taxon>Pseudomonadati</taxon>
        <taxon>Pseudomonadota</taxon>
        <taxon>Alphaproteobacteria</taxon>
        <taxon>Hyphomicrobiales</taxon>
        <taxon>Stappiaceae</taxon>
        <taxon>Roseibium</taxon>
    </lineage>
</organism>
<dbReference type="SMART" id="SM00822">
    <property type="entry name" value="PKS_KR"/>
    <property type="match status" value="1"/>
</dbReference>
<accession>A0A939EFS0</accession>
<feature type="region of interest" description="Disordered" evidence="2">
    <location>
        <begin position="192"/>
        <end position="215"/>
    </location>
</feature>
<protein>
    <submittedName>
        <fullName evidence="4">SDR family oxidoreductase</fullName>
    </submittedName>
</protein>
<dbReference type="PANTHER" id="PTHR42879">
    <property type="entry name" value="3-OXOACYL-(ACYL-CARRIER-PROTEIN) REDUCTASE"/>
    <property type="match status" value="1"/>
</dbReference>
<dbReference type="PRINTS" id="PR00081">
    <property type="entry name" value="GDHRDH"/>
</dbReference>
<dbReference type="InterPro" id="IPR002347">
    <property type="entry name" value="SDR_fam"/>
</dbReference>
<feature type="domain" description="Ketoreductase" evidence="3">
    <location>
        <begin position="8"/>
        <end position="167"/>
    </location>
</feature>
<evidence type="ECO:0000256" key="1">
    <source>
        <dbReference type="ARBA" id="ARBA00006484"/>
    </source>
</evidence>
<dbReference type="Proteomes" id="UP000664096">
    <property type="component" value="Unassembled WGS sequence"/>
</dbReference>
<sequence length="249" mass="25673">MTQQSSGKVALVTGASRNIGRAIAVELARACAHVVVHVANDVSSGTGTVQAVEAVGGTASLVCGDLAAEQEVARVIEEAAGTCGRLDILVNNAAIRPEAHFSRLDFSEWKRVMAVNLDAVFLASKAVLPFLTDSPEGAIVNIGGLTGHTGAPDRAHVIASKSAIVGLTKAMAHDLSSSGITVNCVSPGLIETERNPLGSPPKHHGSRRNLLGHRGSPQDVADAVAFLCSSRARYITGETMHVNGGAYLA</sequence>
<dbReference type="FunFam" id="3.40.50.720:FF:000084">
    <property type="entry name" value="Short-chain dehydrogenase reductase"/>
    <property type="match status" value="1"/>
</dbReference>
<name>A0A939EFS0_9HYPH</name>
<comment type="similarity">
    <text evidence="1">Belongs to the short-chain dehydrogenases/reductases (SDR) family.</text>
</comment>
<proteinExistence type="inferred from homology"/>
<dbReference type="PANTHER" id="PTHR42879:SF2">
    <property type="entry name" value="3-OXOACYL-[ACYL-CARRIER-PROTEIN] REDUCTASE FABG"/>
    <property type="match status" value="1"/>
</dbReference>
<feature type="compositionally biased region" description="Basic residues" evidence="2">
    <location>
        <begin position="201"/>
        <end position="211"/>
    </location>
</feature>
<dbReference type="InterPro" id="IPR036291">
    <property type="entry name" value="NAD(P)-bd_dom_sf"/>
</dbReference>
<dbReference type="Pfam" id="PF13561">
    <property type="entry name" value="adh_short_C2"/>
    <property type="match status" value="1"/>
</dbReference>
<dbReference type="InterPro" id="IPR057326">
    <property type="entry name" value="KR_dom"/>
</dbReference>
<dbReference type="Gene3D" id="3.40.50.720">
    <property type="entry name" value="NAD(P)-binding Rossmann-like Domain"/>
    <property type="match status" value="1"/>
</dbReference>
<comment type="caution">
    <text evidence="4">The sequence shown here is derived from an EMBL/GenBank/DDBJ whole genome shotgun (WGS) entry which is preliminary data.</text>
</comment>
<evidence type="ECO:0000313" key="4">
    <source>
        <dbReference type="EMBL" id="MBN9672079.1"/>
    </source>
</evidence>
<dbReference type="SUPFAM" id="SSF51735">
    <property type="entry name" value="NAD(P)-binding Rossmann-fold domains"/>
    <property type="match status" value="1"/>
</dbReference>
<evidence type="ECO:0000256" key="2">
    <source>
        <dbReference type="SAM" id="MobiDB-lite"/>
    </source>
</evidence>
<dbReference type="PRINTS" id="PR00080">
    <property type="entry name" value="SDRFAMILY"/>
</dbReference>
<dbReference type="EMBL" id="JAEKJZ010000003">
    <property type="protein sequence ID" value="MBN9672079.1"/>
    <property type="molecule type" value="Genomic_DNA"/>
</dbReference>
<evidence type="ECO:0000313" key="5">
    <source>
        <dbReference type="Proteomes" id="UP000664096"/>
    </source>
</evidence>
<gene>
    <name evidence="4" type="ORF">JF539_17135</name>
</gene>
<dbReference type="InterPro" id="IPR050259">
    <property type="entry name" value="SDR"/>
</dbReference>
<dbReference type="RefSeq" id="WP_207141912.1">
    <property type="nucleotide sequence ID" value="NZ_JAEKJZ010000003.1"/>
</dbReference>
<reference evidence="4" key="1">
    <citation type="submission" date="2020-12" db="EMBL/GenBank/DDBJ databases">
        <title>Oil enriched cultivation method for isolating marine PHA-producing bacteria.</title>
        <authorList>
            <person name="Zheng W."/>
            <person name="Yu S."/>
            <person name="Huang Y."/>
        </authorList>
    </citation>
    <scope>NUCLEOTIDE SEQUENCE</scope>
    <source>
        <strain evidence="4">SY-2-12</strain>
    </source>
</reference>
<dbReference type="AlphaFoldDB" id="A0A939EFS0"/>
<evidence type="ECO:0000259" key="3">
    <source>
        <dbReference type="SMART" id="SM00822"/>
    </source>
</evidence>